<feature type="region of interest" description="Disordered" evidence="2">
    <location>
        <begin position="1253"/>
        <end position="1297"/>
    </location>
</feature>
<protein>
    <submittedName>
        <fullName evidence="4">Uncharacterized protein</fullName>
    </submittedName>
</protein>
<evidence type="ECO:0000313" key="4">
    <source>
        <dbReference type="EMBL" id="CAH1798117.1"/>
    </source>
</evidence>
<accession>A0A8S4PWA7</accession>
<keyword evidence="1" id="KW-0175">Coiled coil</keyword>
<organism evidence="4 5">
    <name type="scientific">Owenia fusiformis</name>
    <name type="common">Polychaete worm</name>
    <dbReference type="NCBI Taxonomy" id="6347"/>
    <lineage>
        <taxon>Eukaryota</taxon>
        <taxon>Metazoa</taxon>
        <taxon>Spiralia</taxon>
        <taxon>Lophotrochozoa</taxon>
        <taxon>Annelida</taxon>
        <taxon>Polychaeta</taxon>
        <taxon>Sedentaria</taxon>
        <taxon>Canalipalpata</taxon>
        <taxon>Sabellida</taxon>
        <taxon>Oweniida</taxon>
        <taxon>Oweniidae</taxon>
        <taxon>Owenia</taxon>
    </lineage>
</organism>
<evidence type="ECO:0000256" key="2">
    <source>
        <dbReference type="SAM" id="MobiDB-lite"/>
    </source>
</evidence>
<evidence type="ECO:0000256" key="1">
    <source>
        <dbReference type="SAM" id="Coils"/>
    </source>
</evidence>
<gene>
    <name evidence="4" type="ORF">OFUS_LOCUS22295</name>
</gene>
<evidence type="ECO:0000313" key="5">
    <source>
        <dbReference type="Proteomes" id="UP000749559"/>
    </source>
</evidence>
<dbReference type="EMBL" id="CAIIXF020000010">
    <property type="protein sequence ID" value="CAH1798117.1"/>
    <property type="molecule type" value="Genomic_DNA"/>
</dbReference>
<name>A0A8S4PWA7_OWEFU</name>
<reference evidence="4" key="1">
    <citation type="submission" date="2022-03" db="EMBL/GenBank/DDBJ databases">
        <authorList>
            <person name="Martin C."/>
        </authorList>
    </citation>
    <scope>NUCLEOTIDE SEQUENCE</scope>
</reference>
<keyword evidence="5" id="KW-1185">Reference proteome</keyword>
<comment type="caution">
    <text evidence="4">The sequence shown here is derived from an EMBL/GenBank/DDBJ whole genome shotgun (WGS) entry which is preliminary data.</text>
</comment>
<feature type="chain" id="PRO_5035769102" evidence="3">
    <location>
        <begin position="18"/>
        <end position="1499"/>
    </location>
</feature>
<sequence>MALLNPVLMMLVIHALAIPSETRKLDIGETKTDIGDDSSKQPGVMIQPQEAEEVFLPDSLPTLSDLFTLKSRVFNIEQTVADNCKVTWASNGCTVSLTPNPDDCVNVNVVIEKVLNTISGIAEALRLGSIGNNPIDLSDLVVNYLEVNVCNETVELSATLFDDREITIIPSTLSVTNIEIDLSIAVPNKTTTVSFYATWDFGGVSFIIQAGYESGEYEITALPVTSDVTLATLLGSVANAVVPGDTTSALGLFNELKFNSIVVSDMILDAKFTDSGNGFEFSFTSTVPGLGSTNIMLNFNRLKEGGNFTNGFSLAALMKELTLASIIQHIGSYDISTVPLIGSLAFPEVALIGASKDIPELIVNFTSDSDVMSLLPSVTKGVTLLFTARFDGDSDPMNFMVKYSAPKSIGFTILPGPQLDIEGIINKVLNSINLQLPPGFPLAGFLSQGLSNMNYNGDINELNIPVILGDDIIIVKHVFEIKEPQIVFVIGLGKPRTLNFLASGTWMIKDYPIALSISKPPGAPEFLASACSEKPLEVGKVMAQLASSFLPDFVGNIFETFSIENPCFEVSIGSNFGVRVSGTAVIGSFDASKVEVLGGKVDGAMLMALGIVLEKTRLSSVIDKLTTGNVDITPMPGSRIFDESSIGLVMSTHEIPTMGRSELEFRLTMLSNTNTLDGVSIVVHMKLPVAADCSGDFLCRVFNKFFPNLSMVMKGRLAIDDLLLESTIPKEIEIAPGFMLSGLGFRIIARPSMIEVALIASLTIDEPALRFTGAIGFSTTGATLEMAMVECWPKPFTIPIVTICDLFIKIGILPEPTFVSELHLGGRAQIGLIDNSKARLFNASLFIGLNKIVPSESYFLGKITELTIPEILAAFAYYPSLPKALDEIGFPDGIDVSYSQFGKVLPNVVTIPSGFRFNGTIQIMRFRASSRMRMDINGIFIFLTVDRFNIGNDLISVDGDGESGPELLVDVGWNPPRAKIDIQGKVCVLKICASVNITVDSQGIHFEIRGKFLDLFEAQLTLTASYTSLDSATFSVSGYFEKTLLDTLKNKVVGAIDNLSEEASEALDAATKELESAKQSMENAAEDLRAKKAVVDGIQNSINAKAREIGDQKAKIDDLERKLKESVEVAEREVEKLEDAKAEIIKIENEIKKIEDSCPGGCSSKLKKRSMPRDVQLLHGDTIVKDSLLDKRLDAKESKGFLHSHTKRIISAIMKNRIKDRQKRFFGRFKPWERAKEASENVAEAVRLEDAREFTKETGREASERARETAEHTRESTVEKGREFNEQTRETGAEKARETAEKLRLERIREVAECAAKEATRTACLLPIETLSLTLVGLKSGLFAMQSASDFALKVAKENNLAFEAAKLALVGLEESMKGLASSLEGPKGLMDAAAAVLEQSKSVVLTTQVVFDGVNKQQKAGLNAVSFITQFGLGGIINIKELSFNVPLDVAETGEFSGTIVVSFLGRSDDTFSLQINVKYVEDMVDILEDRVKDLLKL</sequence>
<evidence type="ECO:0000256" key="3">
    <source>
        <dbReference type="SAM" id="SignalP"/>
    </source>
</evidence>
<feature type="coiled-coil region" evidence="1">
    <location>
        <begin position="1060"/>
        <end position="1157"/>
    </location>
</feature>
<proteinExistence type="predicted"/>
<feature type="signal peptide" evidence="3">
    <location>
        <begin position="1"/>
        <end position="17"/>
    </location>
</feature>
<dbReference type="Proteomes" id="UP000749559">
    <property type="component" value="Unassembled WGS sequence"/>
</dbReference>
<keyword evidence="3" id="KW-0732">Signal</keyword>